<evidence type="ECO:0000259" key="1">
    <source>
        <dbReference type="Pfam" id="PF10536"/>
    </source>
</evidence>
<dbReference type="Proteomes" id="UP000593573">
    <property type="component" value="Unassembled WGS sequence"/>
</dbReference>
<evidence type="ECO:0000313" key="2">
    <source>
        <dbReference type="EMBL" id="MBA0669496.1"/>
    </source>
</evidence>
<organism evidence="2 3">
    <name type="scientific">Gossypium klotzschianum</name>
    <dbReference type="NCBI Taxonomy" id="34286"/>
    <lineage>
        <taxon>Eukaryota</taxon>
        <taxon>Viridiplantae</taxon>
        <taxon>Streptophyta</taxon>
        <taxon>Embryophyta</taxon>
        <taxon>Tracheophyta</taxon>
        <taxon>Spermatophyta</taxon>
        <taxon>Magnoliopsida</taxon>
        <taxon>eudicotyledons</taxon>
        <taxon>Gunneridae</taxon>
        <taxon>Pentapetalae</taxon>
        <taxon>rosids</taxon>
        <taxon>malvids</taxon>
        <taxon>Malvales</taxon>
        <taxon>Malvaceae</taxon>
        <taxon>Malvoideae</taxon>
        <taxon>Gossypium</taxon>
    </lineage>
</organism>
<accession>A0A7J8W3A0</accession>
<gene>
    <name evidence="2" type="ORF">Goklo_029341</name>
</gene>
<proteinExistence type="predicted"/>
<name>A0A7J8W3A0_9ROSI</name>
<dbReference type="AlphaFoldDB" id="A0A7J8W3A0"/>
<dbReference type="Pfam" id="PF10536">
    <property type="entry name" value="PMD"/>
    <property type="match status" value="1"/>
</dbReference>
<keyword evidence="3" id="KW-1185">Reference proteome</keyword>
<dbReference type="OrthoDB" id="1421598at2759"/>
<evidence type="ECO:0000313" key="3">
    <source>
        <dbReference type="Proteomes" id="UP000593573"/>
    </source>
</evidence>
<protein>
    <recommendedName>
        <fullName evidence="1">Aminotransferase-like plant mobile domain-containing protein</fullName>
    </recommendedName>
</protein>
<reference evidence="2 3" key="1">
    <citation type="journal article" date="2019" name="Genome Biol. Evol.">
        <title>Insights into the evolution of the New World diploid cottons (Gossypium, subgenus Houzingenia) based on genome sequencing.</title>
        <authorList>
            <person name="Grover C.E."/>
            <person name="Arick M.A. 2nd"/>
            <person name="Thrash A."/>
            <person name="Conover J.L."/>
            <person name="Sanders W.S."/>
            <person name="Peterson D.G."/>
            <person name="Frelichowski J.E."/>
            <person name="Scheffler J.A."/>
            <person name="Scheffler B.E."/>
            <person name="Wendel J.F."/>
        </authorList>
    </citation>
    <scope>NUCLEOTIDE SEQUENCE [LARGE SCALE GENOMIC DNA]</scope>
    <source>
        <strain evidence="2">57</strain>
        <tissue evidence="2">Leaf</tissue>
    </source>
</reference>
<sequence>MLKIYLIRWNHPASYARLPTYLEDIRLLLDHRSEAQFQWTPYEDPAIRVLIPDEYFQNPNAWHVKVPLVNFATVEMHQSDRVYGNLDSDNRFPWYLRCWMIITKSTYGDCIRISRDS</sequence>
<comment type="caution">
    <text evidence="2">The sequence shown here is derived from an EMBL/GenBank/DDBJ whole genome shotgun (WGS) entry which is preliminary data.</text>
</comment>
<feature type="domain" description="Aminotransferase-like plant mobile" evidence="1">
    <location>
        <begin position="5"/>
        <end position="84"/>
    </location>
</feature>
<dbReference type="EMBL" id="JABFAB010078067">
    <property type="protein sequence ID" value="MBA0669496.1"/>
    <property type="molecule type" value="Genomic_DNA"/>
</dbReference>
<feature type="non-terminal residue" evidence="2">
    <location>
        <position position="117"/>
    </location>
</feature>
<dbReference type="InterPro" id="IPR019557">
    <property type="entry name" value="AminoTfrase-like_pln_mobile"/>
</dbReference>